<evidence type="ECO:0000313" key="15">
    <source>
        <dbReference type="Proteomes" id="UP001321786"/>
    </source>
</evidence>
<dbReference type="Gene3D" id="1.10.340.30">
    <property type="entry name" value="Hypothetical protein, domain 2"/>
    <property type="match status" value="1"/>
</dbReference>
<keyword evidence="15" id="KW-1185">Reference proteome</keyword>
<feature type="binding site" evidence="12">
    <location>
        <position position="201"/>
    </location>
    <ligand>
        <name>[4Fe-4S] cluster</name>
        <dbReference type="ChEBI" id="CHEBI:49883"/>
    </ligand>
</feature>
<comment type="cofactor">
    <cofactor evidence="12">
        <name>[4Fe-4S] cluster</name>
        <dbReference type="ChEBI" id="CHEBI:49883"/>
    </cofactor>
    <text evidence="12">Binds 1 [4Fe-4S] cluster.</text>
</comment>
<gene>
    <name evidence="12" type="primary">nth</name>
    <name evidence="14" type="ORF">HLPR_10360</name>
</gene>
<evidence type="ECO:0000256" key="5">
    <source>
        <dbReference type="ARBA" id="ARBA00022801"/>
    </source>
</evidence>
<dbReference type="RefSeq" id="WP_338537011.1">
    <property type="nucleotide sequence ID" value="NZ_AP028654.1"/>
</dbReference>
<keyword evidence="3 12" id="KW-0479">Metal-binding</keyword>
<keyword evidence="7 12" id="KW-0411">Iron-sulfur</keyword>
<dbReference type="EC" id="4.2.99.18" evidence="12"/>
<evidence type="ECO:0000256" key="4">
    <source>
        <dbReference type="ARBA" id="ARBA00022763"/>
    </source>
</evidence>
<dbReference type="NCBIfam" id="TIGR01083">
    <property type="entry name" value="nth"/>
    <property type="match status" value="1"/>
</dbReference>
<dbReference type="Pfam" id="PF00633">
    <property type="entry name" value="HHH"/>
    <property type="match status" value="1"/>
</dbReference>
<dbReference type="InterPro" id="IPR004036">
    <property type="entry name" value="Endonuclease-III-like_CS2"/>
</dbReference>
<dbReference type="GO" id="GO:0140078">
    <property type="term" value="F:class I DNA-(apurinic or apyrimidinic site) endonuclease activity"/>
    <property type="evidence" value="ECO:0007669"/>
    <property type="project" value="UniProtKB-EC"/>
</dbReference>
<dbReference type="KEGG" id="hprf:HLPR_10360"/>
<dbReference type="InterPro" id="IPR023170">
    <property type="entry name" value="HhH_base_excis_C"/>
</dbReference>
<dbReference type="FunFam" id="1.10.340.30:FF:000001">
    <property type="entry name" value="Endonuclease III"/>
    <property type="match status" value="1"/>
</dbReference>
<dbReference type="SUPFAM" id="SSF48150">
    <property type="entry name" value="DNA-glycosylase"/>
    <property type="match status" value="1"/>
</dbReference>
<sequence>MSRKRSVLNKEEIKFVVDELERLYPNAKAELNFTNPFELLIATILSAQCTDIRVNIITKELFRVVKVPLDIINLGIFELEKMIKTCGLSKTKSKNIYNSCIIINNDYAGKVPSEFEELLKLPGVGRKTANVVVSNAFNTPAIAVDTHVQRVSNRLGISNSSDVLKTEMFLRKKIKKEKWTKMHHCIIYHGRRVCKARNPKCMECTLNSICLFNLNNV</sequence>
<keyword evidence="8 12" id="KW-0238">DNA-binding</keyword>
<evidence type="ECO:0000256" key="7">
    <source>
        <dbReference type="ARBA" id="ARBA00023014"/>
    </source>
</evidence>
<feature type="binding site" evidence="12">
    <location>
        <position position="210"/>
    </location>
    <ligand>
        <name>[4Fe-4S] cluster</name>
        <dbReference type="ChEBI" id="CHEBI:49883"/>
    </ligand>
</feature>
<evidence type="ECO:0000256" key="10">
    <source>
        <dbReference type="ARBA" id="ARBA00023239"/>
    </source>
</evidence>
<dbReference type="InterPro" id="IPR011257">
    <property type="entry name" value="DNA_glycosylase"/>
</dbReference>
<evidence type="ECO:0000256" key="12">
    <source>
        <dbReference type="HAMAP-Rule" id="MF_00942"/>
    </source>
</evidence>
<dbReference type="GO" id="GO:0003677">
    <property type="term" value="F:DNA binding"/>
    <property type="evidence" value="ECO:0007669"/>
    <property type="project" value="UniProtKB-UniRule"/>
</dbReference>
<feature type="domain" description="HhH-GPD" evidence="13">
    <location>
        <begin position="45"/>
        <end position="192"/>
    </location>
</feature>
<organism evidence="14 15">
    <name type="scientific">Helicovermis profundi</name>
    <dbReference type="NCBI Taxonomy" id="3065157"/>
    <lineage>
        <taxon>Bacteria</taxon>
        <taxon>Bacillati</taxon>
        <taxon>Bacillota</taxon>
        <taxon>Clostridia</taxon>
        <taxon>Helicovermis</taxon>
    </lineage>
</organism>
<dbReference type="SMART" id="SM00478">
    <property type="entry name" value="ENDO3c"/>
    <property type="match status" value="1"/>
</dbReference>
<evidence type="ECO:0000256" key="8">
    <source>
        <dbReference type="ARBA" id="ARBA00023125"/>
    </source>
</evidence>
<dbReference type="PANTHER" id="PTHR10359">
    <property type="entry name" value="A/G-SPECIFIC ADENINE GLYCOSYLASE/ENDONUCLEASE III"/>
    <property type="match status" value="1"/>
</dbReference>
<comment type="catalytic activity">
    <reaction evidence="12">
        <text>2'-deoxyribonucleotide-(2'-deoxyribose 5'-phosphate)-2'-deoxyribonucleotide-DNA = a 3'-end 2'-deoxyribonucleotide-(2,3-dehydro-2,3-deoxyribose 5'-phosphate)-DNA + a 5'-end 5'-phospho-2'-deoxyribonucleoside-DNA + H(+)</text>
        <dbReference type="Rhea" id="RHEA:66592"/>
        <dbReference type="Rhea" id="RHEA-COMP:13180"/>
        <dbReference type="Rhea" id="RHEA-COMP:16897"/>
        <dbReference type="Rhea" id="RHEA-COMP:17067"/>
        <dbReference type="ChEBI" id="CHEBI:15378"/>
        <dbReference type="ChEBI" id="CHEBI:136412"/>
        <dbReference type="ChEBI" id="CHEBI:157695"/>
        <dbReference type="ChEBI" id="CHEBI:167181"/>
        <dbReference type="EC" id="4.2.99.18"/>
    </reaction>
</comment>
<dbReference type="InterPro" id="IPR003265">
    <property type="entry name" value="HhH-GPD_domain"/>
</dbReference>
<dbReference type="Proteomes" id="UP001321786">
    <property type="component" value="Chromosome"/>
</dbReference>
<evidence type="ECO:0000256" key="2">
    <source>
        <dbReference type="ARBA" id="ARBA00022485"/>
    </source>
</evidence>
<dbReference type="PROSITE" id="PS01155">
    <property type="entry name" value="ENDONUCLEASE_III_2"/>
    <property type="match status" value="1"/>
</dbReference>
<evidence type="ECO:0000256" key="11">
    <source>
        <dbReference type="ARBA" id="ARBA00023295"/>
    </source>
</evidence>
<dbReference type="Pfam" id="PF00730">
    <property type="entry name" value="HhH-GPD"/>
    <property type="match status" value="1"/>
</dbReference>
<accession>A0AAU9EQF2</accession>
<keyword evidence="6 12" id="KW-0408">Iron</keyword>
<proteinExistence type="inferred from homology"/>
<dbReference type="Pfam" id="PF10576">
    <property type="entry name" value="EndIII_4Fe-2S"/>
    <property type="match status" value="1"/>
</dbReference>
<evidence type="ECO:0000256" key="1">
    <source>
        <dbReference type="ARBA" id="ARBA00008343"/>
    </source>
</evidence>
<keyword evidence="4 12" id="KW-0227">DNA damage</keyword>
<evidence type="ECO:0000313" key="14">
    <source>
        <dbReference type="EMBL" id="BEP28705.1"/>
    </source>
</evidence>
<feature type="binding site" evidence="12">
    <location>
        <position position="194"/>
    </location>
    <ligand>
        <name>[4Fe-4S] cluster</name>
        <dbReference type="ChEBI" id="CHEBI:49883"/>
    </ligand>
</feature>
<name>A0AAU9EQF2_9FIRM</name>
<reference evidence="14 15" key="1">
    <citation type="submission" date="2023-08" db="EMBL/GenBank/DDBJ databases">
        <title>Helicovermis profunda gen. nov., sp. nov., a novel mesophilic, fermentative bacterium within the Bacillota from a deep-sea hydrothermal vent chimney.</title>
        <authorList>
            <person name="Miyazaki U."/>
            <person name="Mizutani D."/>
            <person name="Hashimoto Y."/>
            <person name="Tame A."/>
            <person name="Sawayama S."/>
            <person name="Miyazaki J."/>
            <person name="Takai K."/>
            <person name="Nakagawa S."/>
        </authorList>
    </citation>
    <scope>NUCLEOTIDE SEQUENCE [LARGE SCALE GENOMIC DNA]</scope>
    <source>
        <strain evidence="14 15">S502</strain>
    </source>
</reference>
<dbReference type="InterPro" id="IPR005759">
    <property type="entry name" value="Nth"/>
</dbReference>
<dbReference type="InterPro" id="IPR000445">
    <property type="entry name" value="HhH_motif"/>
</dbReference>
<keyword evidence="11 12" id="KW-0326">Glycosidase</keyword>
<dbReference type="EMBL" id="AP028654">
    <property type="protein sequence ID" value="BEP28705.1"/>
    <property type="molecule type" value="Genomic_DNA"/>
</dbReference>
<dbReference type="PROSITE" id="PS00764">
    <property type="entry name" value="ENDONUCLEASE_III_1"/>
    <property type="match status" value="1"/>
</dbReference>
<dbReference type="GO" id="GO:0006285">
    <property type="term" value="P:base-excision repair, AP site formation"/>
    <property type="evidence" value="ECO:0007669"/>
    <property type="project" value="TreeGrafter"/>
</dbReference>
<dbReference type="InterPro" id="IPR004035">
    <property type="entry name" value="Endouclease-III_FeS-bd_BS"/>
</dbReference>
<dbReference type="AlphaFoldDB" id="A0AAU9EQF2"/>
<comment type="function">
    <text evidence="12">DNA repair enzyme that has both DNA N-glycosylase activity and AP-lyase activity. The DNA N-glycosylase activity releases various damaged pyrimidines from DNA by cleaving the N-glycosidic bond, leaving an AP (apurinic/apyrimidinic) site. The AP-lyase activity cleaves the phosphodiester bond 3' to the AP site by a beta-elimination, leaving a 3'-terminal unsaturated sugar and a product with a terminal 5'-phosphate.</text>
</comment>
<evidence type="ECO:0000256" key="9">
    <source>
        <dbReference type="ARBA" id="ARBA00023204"/>
    </source>
</evidence>
<evidence type="ECO:0000259" key="13">
    <source>
        <dbReference type="SMART" id="SM00478"/>
    </source>
</evidence>
<keyword evidence="2 12" id="KW-0004">4Fe-4S</keyword>
<comment type="similarity">
    <text evidence="1 12">Belongs to the Nth/MutY family.</text>
</comment>
<dbReference type="FunFam" id="1.10.1670.10:FF:000001">
    <property type="entry name" value="Endonuclease III"/>
    <property type="match status" value="1"/>
</dbReference>
<dbReference type="HAMAP" id="MF_00942">
    <property type="entry name" value="Nth"/>
    <property type="match status" value="1"/>
</dbReference>
<dbReference type="SMART" id="SM00525">
    <property type="entry name" value="FES"/>
    <property type="match status" value="1"/>
</dbReference>
<dbReference type="Gene3D" id="1.10.1670.10">
    <property type="entry name" value="Helix-hairpin-Helix base-excision DNA repair enzymes (C-terminal)"/>
    <property type="match status" value="1"/>
</dbReference>
<dbReference type="GO" id="GO:0051539">
    <property type="term" value="F:4 iron, 4 sulfur cluster binding"/>
    <property type="evidence" value="ECO:0007669"/>
    <property type="project" value="UniProtKB-UniRule"/>
</dbReference>
<dbReference type="PIRSF" id="PIRSF001435">
    <property type="entry name" value="Nth"/>
    <property type="match status" value="1"/>
</dbReference>
<dbReference type="PANTHER" id="PTHR10359:SF18">
    <property type="entry name" value="ENDONUCLEASE III"/>
    <property type="match status" value="1"/>
</dbReference>
<feature type="binding site" evidence="12">
    <location>
        <position position="204"/>
    </location>
    <ligand>
        <name>[4Fe-4S] cluster</name>
        <dbReference type="ChEBI" id="CHEBI:49883"/>
    </ligand>
</feature>
<dbReference type="CDD" id="cd00056">
    <property type="entry name" value="ENDO3c"/>
    <property type="match status" value="1"/>
</dbReference>
<keyword evidence="9 12" id="KW-0234">DNA repair</keyword>
<dbReference type="GO" id="GO:0046872">
    <property type="term" value="F:metal ion binding"/>
    <property type="evidence" value="ECO:0007669"/>
    <property type="project" value="UniProtKB-KW"/>
</dbReference>
<keyword evidence="10 12" id="KW-0456">Lyase</keyword>
<evidence type="ECO:0000256" key="6">
    <source>
        <dbReference type="ARBA" id="ARBA00023004"/>
    </source>
</evidence>
<protein>
    <recommendedName>
        <fullName evidence="12">Endonuclease III</fullName>
        <ecNumber evidence="12">4.2.99.18</ecNumber>
    </recommendedName>
    <alternativeName>
        <fullName evidence="12">DNA-(apurinic or apyrimidinic site) lyase</fullName>
    </alternativeName>
</protein>
<evidence type="ECO:0000256" key="3">
    <source>
        <dbReference type="ARBA" id="ARBA00022723"/>
    </source>
</evidence>
<dbReference type="InterPro" id="IPR003651">
    <property type="entry name" value="Endonuclease3_FeS-loop_motif"/>
</dbReference>
<dbReference type="GO" id="GO:0019104">
    <property type="term" value="F:DNA N-glycosylase activity"/>
    <property type="evidence" value="ECO:0007669"/>
    <property type="project" value="UniProtKB-UniRule"/>
</dbReference>
<keyword evidence="5 12" id="KW-0378">Hydrolase</keyword>